<organism evidence="2 3">
    <name type="scientific">Mycobacterium ostraviense</name>
    <dbReference type="NCBI Taxonomy" id="2738409"/>
    <lineage>
        <taxon>Bacteria</taxon>
        <taxon>Bacillati</taxon>
        <taxon>Actinomycetota</taxon>
        <taxon>Actinomycetes</taxon>
        <taxon>Mycobacteriales</taxon>
        <taxon>Mycobacteriaceae</taxon>
        <taxon>Mycobacterium</taxon>
    </lineage>
</organism>
<dbReference type="Proteomes" id="UP000077342">
    <property type="component" value="Unassembled WGS sequence"/>
</dbReference>
<reference evidence="3" key="1">
    <citation type="submission" date="2016-04" db="EMBL/GenBank/DDBJ databases">
        <authorList>
            <person name="Strapagiel D."/>
            <person name="Borowka P."/>
            <person name="Marciniak B."/>
            <person name="Bakula Z."/>
            <person name="Van Ingen J."/>
            <person name="Safianowska A."/>
            <person name="Dziadek J."/>
            <person name="Jagielski T."/>
        </authorList>
    </citation>
    <scope>NUCLEOTIDE SEQUENCE [LARGE SCALE GENOMIC DNA]</scope>
    <source>
        <strain evidence="3">1010001458</strain>
    </source>
</reference>
<accession>A0A163YRU7</accession>
<keyword evidence="1" id="KW-0472">Membrane</keyword>
<gene>
    <name evidence="2" type="ORF">A4G28_24450</name>
</gene>
<keyword evidence="3" id="KW-1185">Reference proteome</keyword>
<dbReference type="EMBL" id="LWCI01000122">
    <property type="protein sequence ID" value="KZS60725.1"/>
    <property type="molecule type" value="Genomic_DNA"/>
</dbReference>
<evidence type="ECO:0000313" key="2">
    <source>
        <dbReference type="EMBL" id="KZS60725.1"/>
    </source>
</evidence>
<name>A0A163YRU7_9MYCO</name>
<dbReference type="AlphaFoldDB" id="A0A163YRU7"/>
<feature type="transmembrane region" description="Helical" evidence="1">
    <location>
        <begin position="178"/>
        <end position="197"/>
    </location>
</feature>
<proteinExistence type="predicted"/>
<protein>
    <submittedName>
        <fullName evidence="2">Uncharacterized protein</fullName>
    </submittedName>
</protein>
<evidence type="ECO:0000313" key="3">
    <source>
        <dbReference type="Proteomes" id="UP000077342"/>
    </source>
</evidence>
<evidence type="ECO:0000256" key="1">
    <source>
        <dbReference type="SAM" id="Phobius"/>
    </source>
</evidence>
<keyword evidence="1" id="KW-1133">Transmembrane helix</keyword>
<sequence>MPTPAGLFPTHIDALTLAADLAGSTAHGIDHALADVGLPPLPKVAIPNLALPQLPSAPTPAMPTALPVPPQIGAAIDGPLDYLPGLLDTVINGTLDPAIMSAMYQAGDSLIAALGQGASPQLINAIVVAQQMMPVLIEGPGYFVTADAQYLADGVGDLAAGDLNGFSQTMQLIPATNVTLGVFGAGIAGVAIAAILSGQPFPT</sequence>
<keyword evidence="1" id="KW-0812">Transmembrane</keyword>
<comment type="caution">
    <text evidence="2">The sequence shown here is derived from an EMBL/GenBank/DDBJ whole genome shotgun (WGS) entry which is preliminary data.</text>
</comment>